<keyword evidence="3 5" id="KW-0442">Lipid degradation</keyword>
<evidence type="ECO:0000256" key="3">
    <source>
        <dbReference type="ARBA" id="ARBA00022963"/>
    </source>
</evidence>
<keyword evidence="10" id="KW-1185">Reference proteome</keyword>
<dbReference type="SMART" id="SM00022">
    <property type="entry name" value="PLAc"/>
    <property type="match status" value="1"/>
</dbReference>
<dbReference type="Gene3D" id="3.40.1090.10">
    <property type="entry name" value="Cytosolic phospholipase A2 catalytic domain"/>
    <property type="match status" value="1"/>
</dbReference>
<proteinExistence type="inferred from homology"/>
<feature type="compositionally biased region" description="Low complexity" evidence="7">
    <location>
        <begin position="31"/>
        <end position="48"/>
    </location>
</feature>
<dbReference type="Proteomes" id="UP000247702">
    <property type="component" value="Unassembled WGS sequence"/>
</dbReference>
<evidence type="ECO:0000313" key="10">
    <source>
        <dbReference type="Proteomes" id="UP000247702"/>
    </source>
</evidence>
<evidence type="ECO:0000259" key="8">
    <source>
        <dbReference type="PROSITE" id="PS51210"/>
    </source>
</evidence>
<comment type="catalytic activity">
    <reaction evidence="6">
        <text>a 1-acyl-sn-glycero-3-phosphocholine + H2O = sn-glycerol 3-phosphocholine + a fatty acid + H(+)</text>
        <dbReference type="Rhea" id="RHEA:15177"/>
        <dbReference type="ChEBI" id="CHEBI:15377"/>
        <dbReference type="ChEBI" id="CHEBI:15378"/>
        <dbReference type="ChEBI" id="CHEBI:16870"/>
        <dbReference type="ChEBI" id="CHEBI:28868"/>
        <dbReference type="ChEBI" id="CHEBI:58168"/>
        <dbReference type="EC" id="3.1.1.5"/>
    </reaction>
</comment>
<dbReference type="Pfam" id="PF01735">
    <property type="entry name" value="PLA2_B"/>
    <property type="match status" value="1"/>
</dbReference>
<dbReference type="PANTHER" id="PTHR10728">
    <property type="entry name" value="CYTOSOLIC PHOSPHOLIPASE A2"/>
    <property type="match status" value="1"/>
</dbReference>
<dbReference type="PROSITE" id="PS51210">
    <property type="entry name" value="PLA2C"/>
    <property type="match status" value="1"/>
</dbReference>
<evidence type="ECO:0000256" key="1">
    <source>
        <dbReference type="ARBA" id="ARBA00008780"/>
    </source>
</evidence>
<comment type="caution">
    <text evidence="9">The sequence shown here is derived from an EMBL/GenBank/DDBJ whole genome shotgun (WGS) entry which is preliminary data.</text>
</comment>
<accession>A0A2Z6S228</accession>
<evidence type="ECO:0000313" key="9">
    <source>
        <dbReference type="EMBL" id="GBC08581.1"/>
    </source>
</evidence>
<organism evidence="9 10">
    <name type="scientific">Rhizophagus clarus</name>
    <dbReference type="NCBI Taxonomy" id="94130"/>
    <lineage>
        <taxon>Eukaryota</taxon>
        <taxon>Fungi</taxon>
        <taxon>Fungi incertae sedis</taxon>
        <taxon>Mucoromycota</taxon>
        <taxon>Glomeromycotina</taxon>
        <taxon>Glomeromycetes</taxon>
        <taxon>Glomerales</taxon>
        <taxon>Glomeraceae</taxon>
        <taxon>Rhizophagus</taxon>
    </lineage>
</organism>
<dbReference type="InterPro" id="IPR002642">
    <property type="entry name" value="LysoPLipase_cat_dom"/>
</dbReference>
<evidence type="ECO:0000256" key="6">
    <source>
        <dbReference type="RuleBase" id="RU362103"/>
    </source>
</evidence>
<keyword evidence="2 5" id="KW-0378">Hydrolase</keyword>
<evidence type="ECO:0000256" key="2">
    <source>
        <dbReference type="ARBA" id="ARBA00022801"/>
    </source>
</evidence>
<evidence type="ECO:0000256" key="5">
    <source>
        <dbReference type="PROSITE-ProRule" id="PRU00555"/>
    </source>
</evidence>
<name>A0A2Z6S228_9GLOM</name>
<dbReference type="PANTHER" id="PTHR10728:SF40">
    <property type="entry name" value="PATATIN FAMILY PROTEIN"/>
    <property type="match status" value="1"/>
</dbReference>
<dbReference type="InterPro" id="IPR016035">
    <property type="entry name" value="Acyl_Trfase/lysoPLipase"/>
</dbReference>
<dbReference type="EMBL" id="BEXD01004231">
    <property type="protein sequence ID" value="GBC08581.1"/>
    <property type="molecule type" value="Genomic_DNA"/>
</dbReference>
<evidence type="ECO:0000256" key="4">
    <source>
        <dbReference type="ARBA" id="ARBA00023098"/>
    </source>
</evidence>
<dbReference type="GO" id="GO:0004622">
    <property type="term" value="F:phosphatidylcholine lysophospholipase activity"/>
    <property type="evidence" value="ECO:0007669"/>
    <property type="project" value="UniProtKB-EC"/>
</dbReference>
<sequence length="640" mass="73227">MGDKGDKRKSWFFFNPFSQMGTDEKRIGKDNNINGNENETNTTTTAETTKSGLFNQIMNVFRNAETAVENRAIAFEHAVFEEIKNFHEIFEAFKDLESKKYQDKLKDKSLHPEIENDVEIRNSKDLCREEKDFLKERKEQIKSSFAKYVGVNIEEIDVDDIPVIAFAGSGGGFRAMIANAAFLRATQSSGLYDCGIYSAGVSGGCLSIAQQYTSLHATKSNPVQNLLDHLKTRLSEHIANPHGIFTDLTETSHPKTAVELTFGGLFEKKYANLEERIIDIFGSLLAVKLLLGKDPKKDPNRQEPGEDLQSQDFKLSHQKRYLEGGTRMMPIYTSVEEGKKKPGSEDVVVYDWYEFTPFEIGSDKYDAWIPTWAFGREFKSGKSINNSPEQNISQLLGMFGSAPCAPLKNYLETFKDTIHSGWTKDKVTSLGREFGSLLGANMKDEIEDQNLFHPADNYYHGFDANQLKFKLLDSGVSDDLPLYPLSRPNREVDIIIAFDTSGTVNKHKKFEENQKRHASYRGIKIEERDVKSKYCEIYNYYLPVESKDDSKYTAHLCTFFYIPYLPNDKVKKIDKVNENFNPCKDFFMTKFTYSEEEVNLMISLAEKNWLEAAEEKVKPIIIETWKKKRDARIARSKNLK</sequence>
<dbReference type="STRING" id="94130.A0A2Z6S228"/>
<dbReference type="AlphaFoldDB" id="A0A2Z6S228"/>
<reference evidence="9 10" key="1">
    <citation type="submission" date="2017-11" db="EMBL/GenBank/DDBJ databases">
        <title>The genome of Rhizophagus clarus HR1 reveals common genetic basis of auxotrophy among arbuscular mycorrhizal fungi.</title>
        <authorList>
            <person name="Kobayashi Y."/>
        </authorList>
    </citation>
    <scope>NUCLEOTIDE SEQUENCE [LARGE SCALE GENOMIC DNA]</scope>
    <source>
        <strain evidence="9 10">HR1</strain>
    </source>
</reference>
<comment type="similarity">
    <text evidence="1 6">Belongs to the lysophospholipase family.</text>
</comment>
<gene>
    <name evidence="9" type="ORF">RclHR1_08240001</name>
</gene>
<dbReference type="SUPFAM" id="SSF52151">
    <property type="entry name" value="FabD/lysophospholipase-like"/>
    <property type="match status" value="1"/>
</dbReference>
<dbReference type="GO" id="GO:0004623">
    <property type="term" value="F:phospholipase A2 activity"/>
    <property type="evidence" value="ECO:0007669"/>
    <property type="project" value="TreeGrafter"/>
</dbReference>
<keyword evidence="4 5" id="KW-0443">Lipid metabolism</keyword>
<dbReference type="GO" id="GO:0046475">
    <property type="term" value="P:glycerophospholipid catabolic process"/>
    <property type="evidence" value="ECO:0007669"/>
    <property type="project" value="TreeGrafter"/>
</dbReference>
<dbReference type="GO" id="GO:0005829">
    <property type="term" value="C:cytosol"/>
    <property type="evidence" value="ECO:0007669"/>
    <property type="project" value="TreeGrafter"/>
</dbReference>
<feature type="domain" description="PLA2c" evidence="8">
    <location>
        <begin position="112"/>
        <end position="640"/>
    </location>
</feature>
<feature type="region of interest" description="Disordered" evidence="7">
    <location>
        <begin position="23"/>
        <end position="48"/>
    </location>
</feature>
<evidence type="ECO:0000256" key="7">
    <source>
        <dbReference type="SAM" id="MobiDB-lite"/>
    </source>
</evidence>
<dbReference type="EC" id="3.1.1.5" evidence="6"/>
<protein>
    <recommendedName>
        <fullName evidence="6">Lysophospholipase</fullName>
        <ecNumber evidence="6">3.1.1.5</ecNumber>
    </recommendedName>
</protein>